<dbReference type="Proteomes" id="UP000796761">
    <property type="component" value="Unassembled WGS sequence"/>
</dbReference>
<accession>A0A8K1GER9</accession>
<comment type="caution">
    <text evidence="2">The sequence shown here is derived from an EMBL/GenBank/DDBJ whole genome shotgun (WGS) entry which is preliminary data.</text>
</comment>
<evidence type="ECO:0000256" key="1">
    <source>
        <dbReference type="SAM" id="Phobius"/>
    </source>
</evidence>
<organism evidence="2 3">
    <name type="scientific">Zosterops borbonicus</name>
    <dbReference type="NCBI Taxonomy" id="364589"/>
    <lineage>
        <taxon>Eukaryota</taxon>
        <taxon>Metazoa</taxon>
        <taxon>Chordata</taxon>
        <taxon>Craniata</taxon>
        <taxon>Vertebrata</taxon>
        <taxon>Euteleostomi</taxon>
        <taxon>Archelosauria</taxon>
        <taxon>Archosauria</taxon>
        <taxon>Dinosauria</taxon>
        <taxon>Saurischia</taxon>
        <taxon>Theropoda</taxon>
        <taxon>Coelurosauria</taxon>
        <taxon>Aves</taxon>
        <taxon>Neognathae</taxon>
        <taxon>Neoaves</taxon>
        <taxon>Telluraves</taxon>
        <taxon>Australaves</taxon>
        <taxon>Passeriformes</taxon>
        <taxon>Sylvioidea</taxon>
        <taxon>Zosteropidae</taxon>
        <taxon>Zosterops</taxon>
    </lineage>
</organism>
<evidence type="ECO:0000313" key="3">
    <source>
        <dbReference type="Proteomes" id="UP000796761"/>
    </source>
</evidence>
<keyword evidence="3" id="KW-1185">Reference proteome</keyword>
<gene>
    <name evidence="2" type="ORF">HGM15179_009703</name>
</gene>
<proteinExistence type="predicted"/>
<protein>
    <submittedName>
        <fullName evidence="2">Uncharacterized protein</fullName>
    </submittedName>
</protein>
<keyword evidence="1" id="KW-0472">Membrane</keyword>
<keyword evidence="1" id="KW-1133">Transmembrane helix</keyword>
<evidence type="ECO:0000313" key="2">
    <source>
        <dbReference type="EMBL" id="TRZ17400.1"/>
    </source>
</evidence>
<name>A0A8K1GER9_9PASS</name>
<dbReference type="AlphaFoldDB" id="A0A8K1GER9"/>
<reference evidence="2" key="1">
    <citation type="submission" date="2019-04" db="EMBL/GenBank/DDBJ databases">
        <title>Genome assembly of Zosterops borbonicus 15179.</title>
        <authorList>
            <person name="Leroy T."/>
            <person name="Anselmetti Y."/>
            <person name="Tilak M.-K."/>
            <person name="Nabholz B."/>
        </authorList>
    </citation>
    <scope>NUCLEOTIDE SEQUENCE</scope>
    <source>
        <strain evidence="2">HGM_15179</strain>
        <tissue evidence="2">Muscle</tissue>
    </source>
</reference>
<feature type="transmembrane region" description="Helical" evidence="1">
    <location>
        <begin position="124"/>
        <end position="145"/>
    </location>
</feature>
<sequence>MPLLPLSKWLHCLTSLNRRRSVINCTMKMHQVPVQKNNHHERRKRCIHHSPSALSQSVLVNHLVDHTSAKSQSMEDPGKDPQAEDVRKSITQIREMVDDIKKESKDWFDNLFNNLGLSNWTGSILKTGLLILFIFSVIVIAFGFVKKLLFKANTAATSPTANVAETEMQELGTQEEDENFVPEAQRRWPLPFDEWPTNQQWFGDLYPDSEYLAPQPQFRSF</sequence>
<dbReference type="EMBL" id="SWJQ01000269">
    <property type="protein sequence ID" value="TRZ17400.1"/>
    <property type="molecule type" value="Genomic_DNA"/>
</dbReference>
<keyword evidence="1" id="KW-0812">Transmembrane</keyword>